<dbReference type="Gene3D" id="3.30.1370.30">
    <property type="match status" value="1"/>
</dbReference>
<reference evidence="10 11" key="1">
    <citation type="journal article" date="2017" name="ISME J.">
        <title>Energy and carbon metabolisms in a deep terrestrial subsurface fluid microbial community.</title>
        <authorList>
            <person name="Momper L."/>
            <person name="Jungbluth S.P."/>
            <person name="Lee M.D."/>
            <person name="Amend J.P."/>
        </authorList>
    </citation>
    <scope>NUCLEOTIDE SEQUENCE [LARGE SCALE GENOMIC DNA]</scope>
    <source>
        <strain evidence="10">SURF_26</strain>
    </source>
</reference>
<dbReference type="PANTHER" id="PTHR11758">
    <property type="entry name" value="40S RIBOSOMAL PROTEIN S15A"/>
    <property type="match status" value="1"/>
</dbReference>
<evidence type="ECO:0000313" key="10">
    <source>
        <dbReference type="EMBL" id="RJP58391.1"/>
    </source>
</evidence>
<dbReference type="FunFam" id="3.30.1370.30:FF:000002">
    <property type="entry name" value="30S ribosomal protein S8"/>
    <property type="match status" value="1"/>
</dbReference>
<dbReference type="FunFam" id="3.30.1490.10:FF:000001">
    <property type="entry name" value="30S ribosomal protein S8"/>
    <property type="match status" value="1"/>
</dbReference>
<dbReference type="Gene3D" id="3.30.1490.10">
    <property type="match status" value="1"/>
</dbReference>
<dbReference type="InterPro" id="IPR047863">
    <property type="entry name" value="Ribosomal_uS8_CS"/>
</dbReference>
<dbReference type="GO" id="GO:0003735">
    <property type="term" value="F:structural constituent of ribosome"/>
    <property type="evidence" value="ECO:0007669"/>
    <property type="project" value="InterPro"/>
</dbReference>
<dbReference type="GO" id="GO:0005840">
    <property type="term" value="C:ribosome"/>
    <property type="evidence" value="ECO:0007669"/>
    <property type="project" value="UniProtKB-KW"/>
</dbReference>
<comment type="similarity">
    <text evidence="1 8 9">Belongs to the universal ribosomal protein uS8 family.</text>
</comment>
<dbReference type="GO" id="GO:0019843">
    <property type="term" value="F:rRNA binding"/>
    <property type="evidence" value="ECO:0007669"/>
    <property type="project" value="UniProtKB-UniRule"/>
</dbReference>
<dbReference type="NCBIfam" id="NF001109">
    <property type="entry name" value="PRK00136.1"/>
    <property type="match status" value="1"/>
</dbReference>
<dbReference type="GO" id="GO:0005737">
    <property type="term" value="C:cytoplasm"/>
    <property type="evidence" value="ECO:0007669"/>
    <property type="project" value="UniProtKB-ARBA"/>
</dbReference>
<sequence length="132" mass="14863">MSMTDPIADFLTRIRNANSAQHKEVDIPASKMKVEMARVLKEEGYIENYDVVESNVQGTIRVYLKYSPSNERIITKLIRVSKPGKREYTGTDNIPRVLGGLGIAILSTPKGILTDRQAKREHVGGEILCYVW</sequence>
<keyword evidence="3 8" id="KW-0694">RNA-binding</keyword>
<evidence type="ECO:0000256" key="5">
    <source>
        <dbReference type="ARBA" id="ARBA00023274"/>
    </source>
</evidence>
<comment type="caution">
    <text evidence="10">The sequence shown here is derived from an EMBL/GenBank/DDBJ whole genome shotgun (WGS) entry which is preliminary data.</text>
</comment>
<evidence type="ECO:0000256" key="8">
    <source>
        <dbReference type="HAMAP-Rule" id="MF_01302"/>
    </source>
</evidence>
<evidence type="ECO:0000256" key="6">
    <source>
        <dbReference type="ARBA" id="ARBA00035258"/>
    </source>
</evidence>
<comment type="function">
    <text evidence="8">One of the primary rRNA binding proteins, it binds directly to 16S rRNA central domain where it helps coordinate assembly of the platform of the 30S subunit.</text>
</comment>
<dbReference type="PROSITE" id="PS00053">
    <property type="entry name" value="RIBOSOMAL_S8"/>
    <property type="match status" value="1"/>
</dbReference>
<dbReference type="GO" id="GO:1990904">
    <property type="term" value="C:ribonucleoprotein complex"/>
    <property type="evidence" value="ECO:0007669"/>
    <property type="project" value="UniProtKB-KW"/>
</dbReference>
<organism evidence="10 11">
    <name type="scientific">Candidatus Auribacter fodinae</name>
    <dbReference type="NCBI Taxonomy" id="2093366"/>
    <lineage>
        <taxon>Bacteria</taxon>
        <taxon>Pseudomonadati</taxon>
        <taxon>Candidatus Auribacterota</taxon>
        <taxon>Candidatus Auribacteria</taxon>
        <taxon>Candidatus Auribacterales</taxon>
        <taxon>Candidatus Auribacteraceae</taxon>
        <taxon>Candidatus Auribacter</taxon>
    </lineage>
</organism>
<protein>
    <recommendedName>
        <fullName evidence="6 8">Small ribosomal subunit protein uS8</fullName>
    </recommendedName>
</protein>
<evidence type="ECO:0000256" key="4">
    <source>
        <dbReference type="ARBA" id="ARBA00022980"/>
    </source>
</evidence>
<dbReference type="InterPro" id="IPR035987">
    <property type="entry name" value="Ribosomal_uS8_sf"/>
</dbReference>
<proteinExistence type="inferred from homology"/>
<accession>A0A3A4RA43</accession>
<dbReference type="Pfam" id="PF00410">
    <property type="entry name" value="Ribosomal_S8"/>
    <property type="match status" value="1"/>
</dbReference>
<dbReference type="EMBL" id="QZJZ01000067">
    <property type="protein sequence ID" value="RJP58391.1"/>
    <property type="molecule type" value="Genomic_DNA"/>
</dbReference>
<dbReference type="AlphaFoldDB" id="A0A3A4RA43"/>
<evidence type="ECO:0000256" key="3">
    <source>
        <dbReference type="ARBA" id="ARBA00022884"/>
    </source>
</evidence>
<dbReference type="InterPro" id="IPR000630">
    <property type="entry name" value="Ribosomal_uS8"/>
</dbReference>
<dbReference type="Proteomes" id="UP000266426">
    <property type="component" value="Unassembled WGS sequence"/>
</dbReference>
<name>A0A3A4RA43_9BACT</name>
<dbReference type="GO" id="GO:0006412">
    <property type="term" value="P:translation"/>
    <property type="evidence" value="ECO:0007669"/>
    <property type="project" value="UniProtKB-UniRule"/>
</dbReference>
<evidence type="ECO:0000256" key="1">
    <source>
        <dbReference type="ARBA" id="ARBA00006471"/>
    </source>
</evidence>
<comment type="subunit">
    <text evidence="7 8">Part of the 30S ribosomal subunit. Contacts proteins S5 and S12.</text>
</comment>
<dbReference type="SUPFAM" id="SSF56047">
    <property type="entry name" value="Ribosomal protein S8"/>
    <property type="match status" value="1"/>
</dbReference>
<dbReference type="HAMAP" id="MF_01302_B">
    <property type="entry name" value="Ribosomal_uS8_B"/>
    <property type="match status" value="1"/>
</dbReference>
<keyword evidence="5 8" id="KW-0687">Ribonucleoprotein</keyword>
<evidence type="ECO:0000256" key="7">
    <source>
        <dbReference type="ARBA" id="ARBA00046740"/>
    </source>
</evidence>
<evidence type="ECO:0000256" key="2">
    <source>
        <dbReference type="ARBA" id="ARBA00022730"/>
    </source>
</evidence>
<evidence type="ECO:0000313" key="11">
    <source>
        <dbReference type="Proteomes" id="UP000266426"/>
    </source>
</evidence>
<keyword evidence="2 8" id="KW-0699">rRNA-binding</keyword>
<gene>
    <name evidence="8" type="primary">rpsH</name>
    <name evidence="10" type="ORF">C4541_08015</name>
</gene>
<evidence type="ECO:0000256" key="9">
    <source>
        <dbReference type="RuleBase" id="RU003660"/>
    </source>
</evidence>
<keyword evidence="4 8" id="KW-0689">Ribosomal protein</keyword>